<dbReference type="InterPro" id="IPR012337">
    <property type="entry name" value="RNaseH-like_sf"/>
</dbReference>
<evidence type="ECO:0000259" key="1">
    <source>
        <dbReference type="Pfam" id="PF05699"/>
    </source>
</evidence>
<evidence type="ECO:0000313" key="3">
    <source>
        <dbReference type="Proteomes" id="UP000054477"/>
    </source>
</evidence>
<protein>
    <recommendedName>
        <fullName evidence="1">HAT C-terminal dimerisation domain-containing protein</fullName>
    </recommendedName>
</protein>
<keyword evidence="3" id="KW-1185">Reference proteome</keyword>
<feature type="domain" description="HAT C-terminal dimerisation" evidence="1">
    <location>
        <begin position="10"/>
        <end position="59"/>
    </location>
</feature>
<dbReference type="AlphaFoldDB" id="A0A0C9XAS5"/>
<dbReference type="OrthoDB" id="3262464at2759"/>
<dbReference type="Pfam" id="PF05699">
    <property type="entry name" value="Dimer_Tnp_hAT"/>
    <property type="match status" value="1"/>
</dbReference>
<dbReference type="EMBL" id="KN838666">
    <property type="protein sequence ID" value="KIJ98538.1"/>
    <property type="molecule type" value="Genomic_DNA"/>
</dbReference>
<reference evidence="2 3" key="1">
    <citation type="submission" date="2014-04" db="EMBL/GenBank/DDBJ databases">
        <authorList>
            <consortium name="DOE Joint Genome Institute"/>
            <person name="Kuo A."/>
            <person name="Kohler A."/>
            <person name="Nagy L.G."/>
            <person name="Floudas D."/>
            <person name="Copeland A."/>
            <person name="Barry K.W."/>
            <person name="Cichocki N."/>
            <person name="Veneault-Fourrey C."/>
            <person name="LaButti K."/>
            <person name="Lindquist E.A."/>
            <person name="Lipzen A."/>
            <person name="Lundell T."/>
            <person name="Morin E."/>
            <person name="Murat C."/>
            <person name="Sun H."/>
            <person name="Tunlid A."/>
            <person name="Henrissat B."/>
            <person name="Grigoriev I.V."/>
            <person name="Hibbett D.S."/>
            <person name="Martin F."/>
            <person name="Nordberg H.P."/>
            <person name="Cantor M.N."/>
            <person name="Hua S.X."/>
        </authorList>
    </citation>
    <scope>NUCLEOTIDE SEQUENCE [LARGE SCALE GENOMIC DNA]</scope>
    <source>
        <strain evidence="2 3">LaAM-08-1</strain>
    </source>
</reference>
<gene>
    <name evidence="2" type="ORF">K443DRAFT_103726</name>
</gene>
<dbReference type="InterPro" id="IPR008906">
    <property type="entry name" value="HATC_C_dom"/>
</dbReference>
<dbReference type="SUPFAM" id="SSF53098">
    <property type="entry name" value="Ribonuclease H-like"/>
    <property type="match status" value="1"/>
</dbReference>
<name>A0A0C9XAS5_9AGAR</name>
<organism evidence="2 3">
    <name type="scientific">Laccaria amethystina LaAM-08-1</name>
    <dbReference type="NCBI Taxonomy" id="1095629"/>
    <lineage>
        <taxon>Eukaryota</taxon>
        <taxon>Fungi</taxon>
        <taxon>Dikarya</taxon>
        <taxon>Basidiomycota</taxon>
        <taxon>Agaricomycotina</taxon>
        <taxon>Agaricomycetes</taxon>
        <taxon>Agaricomycetidae</taxon>
        <taxon>Agaricales</taxon>
        <taxon>Agaricineae</taxon>
        <taxon>Hydnangiaceae</taxon>
        <taxon>Laccaria</taxon>
    </lineage>
</organism>
<reference evidence="3" key="2">
    <citation type="submission" date="2015-01" db="EMBL/GenBank/DDBJ databases">
        <title>Evolutionary Origins and Diversification of the Mycorrhizal Mutualists.</title>
        <authorList>
            <consortium name="DOE Joint Genome Institute"/>
            <consortium name="Mycorrhizal Genomics Consortium"/>
            <person name="Kohler A."/>
            <person name="Kuo A."/>
            <person name="Nagy L.G."/>
            <person name="Floudas D."/>
            <person name="Copeland A."/>
            <person name="Barry K.W."/>
            <person name="Cichocki N."/>
            <person name="Veneault-Fourrey C."/>
            <person name="LaButti K."/>
            <person name="Lindquist E.A."/>
            <person name="Lipzen A."/>
            <person name="Lundell T."/>
            <person name="Morin E."/>
            <person name="Murat C."/>
            <person name="Riley R."/>
            <person name="Ohm R."/>
            <person name="Sun H."/>
            <person name="Tunlid A."/>
            <person name="Henrissat B."/>
            <person name="Grigoriev I.V."/>
            <person name="Hibbett D.S."/>
            <person name="Martin F."/>
        </authorList>
    </citation>
    <scope>NUCLEOTIDE SEQUENCE [LARGE SCALE GENOMIC DNA]</scope>
    <source>
        <strain evidence="3">LaAM-08-1</strain>
    </source>
</reference>
<proteinExistence type="predicted"/>
<sequence length="115" mass="12783">MQEKDTGLSTLYLIALDYPPIQASAVPCERVFSSTAKTDTKRHNRIHPVLMEALQMVKFSLKNDRLNFTEGLITPKCDMVDDMPEVDLLQVLLEKDSVAGMDAVIAALGQDDEDT</sequence>
<evidence type="ECO:0000313" key="2">
    <source>
        <dbReference type="EMBL" id="KIJ98538.1"/>
    </source>
</evidence>
<dbReference type="GO" id="GO:0046983">
    <property type="term" value="F:protein dimerization activity"/>
    <property type="evidence" value="ECO:0007669"/>
    <property type="project" value="InterPro"/>
</dbReference>
<accession>A0A0C9XAS5</accession>
<dbReference type="Proteomes" id="UP000054477">
    <property type="component" value="Unassembled WGS sequence"/>
</dbReference>
<dbReference type="HOGENOM" id="CLU_009123_9_1_1"/>